<evidence type="ECO:0000313" key="3">
    <source>
        <dbReference type="EMBL" id="EAR17087.1"/>
    </source>
</evidence>
<dbReference type="AlphaFoldDB" id="A4CJH9"/>
<dbReference type="STRING" id="313596.RB2501_09295"/>
<sequence length="236" mass="26407">MNLIQKPVQWISTFVLALCLLPAVSTAQECSAYYPLQEGVRMEYTMYNRKDKVEGTQWQEVTEVAETSEGLVAQMNMGFSDNKGKNSYETSYGITCTGTAIRIDYESLLSGQMMEQFGDAEAEITGTDLELPNNLSEGQQLPDANVSMKVKMSGINMNMQVDMTNRKVEKKETVSTPAGEFDCYVIYSETQSKMMMANQTFPQRTWLAEGVGMVKSESYNKNGKLTSRMVLSSISR</sequence>
<dbReference type="eggNOG" id="ENOG502ZBYG">
    <property type="taxonomic scope" value="Bacteria"/>
</dbReference>
<dbReference type="Pfam" id="PF21347">
    <property type="entry name" value="DUF3108_like"/>
    <property type="match status" value="1"/>
</dbReference>
<dbReference type="InterPro" id="IPR049279">
    <property type="entry name" value="DUF3108-like"/>
</dbReference>
<feature type="signal peptide" evidence="1">
    <location>
        <begin position="1"/>
        <end position="27"/>
    </location>
</feature>
<evidence type="ECO:0000256" key="1">
    <source>
        <dbReference type="SAM" id="SignalP"/>
    </source>
</evidence>
<keyword evidence="1" id="KW-0732">Signal</keyword>
<protein>
    <recommendedName>
        <fullName evidence="2">DUF3108 domain-containing protein</fullName>
    </recommendedName>
</protein>
<dbReference type="Gene3D" id="2.40.360.20">
    <property type="match status" value="1"/>
</dbReference>
<gene>
    <name evidence="3" type="ordered locus">RB2501_09295</name>
</gene>
<dbReference type="HOGENOM" id="CLU_103767_0_0_10"/>
<name>A4CJH9_ROBBH</name>
<reference evidence="3 4" key="1">
    <citation type="journal article" date="2009" name="J. Bacteriol.">
        <title>Complete genome sequence of Robiginitalea biformata HTCC2501.</title>
        <authorList>
            <person name="Oh H.M."/>
            <person name="Giovannoni S.J."/>
            <person name="Lee K."/>
            <person name="Ferriera S."/>
            <person name="Johnson J."/>
            <person name="Cho J.C."/>
        </authorList>
    </citation>
    <scope>NUCLEOTIDE SEQUENCE [LARGE SCALE GENOMIC DNA]</scope>
    <source>
        <strain evidence="4">ATCC BAA-864 / HTCC2501 / KCTC 12146</strain>
    </source>
</reference>
<organism evidence="3 4">
    <name type="scientific">Robiginitalea biformata (strain ATCC BAA-864 / DSM 15991 / KCTC 12146 / HTCC2501)</name>
    <dbReference type="NCBI Taxonomy" id="313596"/>
    <lineage>
        <taxon>Bacteria</taxon>
        <taxon>Pseudomonadati</taxon>
        <taxon>Bacteroidota</taxon>
        <taxon>Flavobacteriia</taxon>
        <taxon>Flavobacteriales</taxon>
        <taxon>Flavobacteriaceae</taxon>
        <taxon>Robiginitalea</taxon>
    </lineage>
</organism>
<dbReference type="RefSeq" id="WP_015753843.1">
    <property type="nucleotide sequence ID" value="NC_013222.1"/>
</dbReference>
<dbReference type="EMBL" id="CP001712">
    <property type="protein sequence ID" value="EAR17087.1"/>
    <property type="molecule type" value="Genomic_DNA"/>
</dbReference>
<evidence type="ECO:0000259" key="2">
    <source>
        <dbReference type="Pfam" id="PF21347"/>
    </source>
</evidence>
<dbReference type="Proteomes" id="UP000009049">
    <property type="component" value="Chromosome"/>
</dbReference>
<feature type="domain" description="DUF3108" evidence="2">
    <location>
        <begin position="37"/>
        <end position="231"/>
    </location>
</feature>
<evidence type="ECO:0000313" key="4">
    <source>
        <dbReference type="Proteomes" id="UP000009049"/>
    </source>
</evidence>
<proteinExistence type="predicted"/>
<feature type="chain" id="PRO_5002666233" description="DUF3108 domain-containing protein" evidence="1">
    <location>
        <begin position="28"/>
        <end position="236"/>
    </location>
</feature>
<keyword evidence="4" id="KW-1185">Reference proteome</keyword>
<accession>A4CJH9</accession>
<dbReference type="KEGG" id="rbi:RB2501_09295"/>